<keyword evidence="9 13" id="KW-0030">Aminoacyl-tRNA synthetase</keyword>
<evidence type="ECO:0000256" key="4">
    <source>
        <dbReference type="ARBA" id="ARBA00022490"/>
    </source>
</evidence>
<dbReference type="InterPro" id="IPR001278">
    <property type="entry name" value="Arg-tRNA-ligase"/>
</dbReference>
<dbReference type="InterPro" id="IPR035684">
    <property type="entry name" value="ArgRS_core"/>
</dbReference>
<dbReference type="NCBIfam" id="TIGR00456">
    <property type="entry name" value="argS"/>
    <property type="match status" value="1"/>
</dbReference>
<dbReference type="GO" id="GO:0004814">
    <property type="term" value="F:arginine-tRNA ligase activity"/>
    <property type="evidence" value="ECO:0007669"/>
    <property type="project" value="UniProtKB-EC"/>
</dbReference>
<evidence type="ECO:0000256" key="13">
    <source>
        <dbReference type="RuleBase" id="RU363038"/>
    </source>
</evidence>
<evidence type="ECO:0000256" key="10">
    <source>
        <dbReference type="ARBA" id="ARBA00033033"/>
    </source>
</evidence>
<evidence type="ECO:0000259" key="16">
    <source>
        <dbReference type="SMART" id="SM01016"/>
    </source>
</evidence>
<dbReference type="Pfam" id="PF00750">
    <property type="entry name" value="tRNA-synt_1d"/>
    <property type="match status" value="1"/>
</dbReference>
<dbReference type="Gene3D" id="3.30.1360.70">
    <property type="entry name" value="Arginyl tRNA synthetase N-terminal domain"/>
    <property type="match status" value="1"/>
</dbReference>
<dbReference type="CDD" id="cd00671">
    <property type="entry name" value="ArgRS_core"/>
    <property type="match status" value="1"/>
</dbReference>
<evidence type="ECO:0000259" key="15">
    <source>
        <dbReference type="SMART" id="SM00836"/>
    </source>
</evidence>
<dbReference type="InterPro" id="IPR036695">
    <property type="entry name" value="Arg-tRNA-synth_N_sf"/>
</dbReference>
<dbReference type="Pfam" id="PF05746">
    <property type="entry name" value="DALR_1"/>
    <property type="match status" value="1"/>
</dbReference>
<comment type="catalytic activity">
    <reaction evidence="11">
        <text>tRNA(Arg) + L-arginine + ATP = L-arginyl-tRNA(Arg) + AMP + diphosphate</text>
        <dbReference type="Rhea" id="RHEA:20301"/>
        <dbReference type="Rhea" id="RHEA-COMP:9658"/>
        <dbReference type="Rhea" id="RHEA-COMP:9673"/>
        <dbReference type="ChEBI" id="CHEBI:30616"/>
        <dbReference type="ChEBI" id="CHEBI:32682"/>
        <dbReference type="ChEBI" id="CHEBI:33019"/>
        <dbReference type="ChEBI" id="CHEBI:78442"/>
        <dbReference type="ChEBI" id="CHEBI:78513"/>
        <dbReference type="ChEBI" id="CHEBI:456215"/>
        <dbReference type="EC" id="6.1.1.19"/>
    </reaction>
</comment>
<dbReference type="Pfam" id="PF03485">
    <property type="entry name" value="Arg_tRNA_synt_N"/>
    <property type="match status" value="1"/>
</dbReference>
<evidence type="ECO:0000256" key="6">
    <source>
        <dbReference type="ARBA" id="ARBA00022741"/>
    </source>
</evidence>
<dbReference type="SMART" id="SM01016">
    <property type="entry name" value="Arg_tRNA_synt_N"/>
    <property type="match status" value="1"/>
</dbReference>
<reference evidence="17 18" key="1">
    <citation type="submission" date="2024-05" db="EMBL/GenBank/DDBJ databases">
        <title>Genetic variation in Jamaican populations of the coffee berry borer (Hypothenemus hampei).</title>
        <authorList>
            <person name="Errbii M."/>
            <person name="Myrie A."/>
        </authorList>
    </citation>
    <scope>NUCLEOTIDE SEQUENCE [LARGE SCALE GENOMIC DNA]</scope>
    <source>
        <strain evidence="17">JA-Hopewell-2020-01-JO</strain>
        <tissue evidence="17">Whole body</tissue>
    </source>
</reference>
<dbReference type="InterPro" id="IPR001412">
    <property type="entry name" value="aa-tRNA-synth_I_CS"/>
</dbReference>
<keyword evidence="7 13" id="KW-0067">ATP-binding</keyword>
<dbReference type="AlphaFoldDB" id="A0ABD1EWN8"/>
<evidence type="ECO:0000256" key="8">
    <source>
        <dbReference type="ARBA" id="ARBA00022917"/>
    </source>
</evidence>
<dbReference type="PROSITE" id="PS00178">
    <property type="entry name" value="AA_TRNA_LIGASE_I"/>
    <property type="match status" value="1"/>
</dbReference>
<dbReference type="HAMAP" id="MF_00123">
    <property type="entry name" value="Arg_tRNA_synth"/>
    <property type="match status" value="1"/>
</dbReference>
<feature type="domain" description="Arginyl tRNA synthetase N-terminal" evidence="16">
    <location>
        <begin position="87"/>
        <end position="176"/>
    </location>
</feature>
<keyword evidence="4" id="KW-0963">Cytoplasm</keyword>
<dbReference type="FunFam" id="3.40.50.620:FF:000084">
    <property type="entry name" value="arginine--tRNA ligase, cytoplasmic"/>
    <property type="match status" value="1"/>
</dbReference>
<comment type="caution">
    <text evidence="17">The sequence shown here is derived from an EMBL/GenBank/DDBJ whole genome shotgun (WGS) entry which is preliminary data.</text>
</comment>
<protein>
    <recommendedName>
        <fullName evidence="12">Probable arginine--tRNA ligase, cytoplasmic</fullName>
        <ecNumber evidence="3">6.1.1.19</ecNumber>
    </recommendedName>
    <alternativeName>
        <fullName evidence="10">Arginyl-tRNA synthetase</fullName>
    </alternativeName>
</protein>
<dbReference type="GO" id="GO:0006412">
    <property type="term" value="P:translation"/>
    <property type="evidence" value="ECO:0007669"/>
    <property type="project" value="UniProtKB-KW"/>
</dbReference>
<evidence type="ECO:0000313" key="17">
    <source>
        <dbReference type="EMBL" id="KAL1505448.1"/>
    </source>
</evidence>
<name>A0ABD1EWN8_HYPHA</name>
<dbReference type="EC" id="6.1.1.19" evidence="3"/>
<evidence type="ECO:0000256" key="14">
    <source>
        <dbReference type="SAM" id="Coils"/>
    </source>
</evidence>
<evidence type="ECO:0000256" key="1">
    <source>
        <dbReference type="ARBA" id="ARBA00004514"/>
    </source>
</evidence>
<dbReference type="InterPro" id="IPR005148">
    <property type="entry name" value="Arg-tRNA-synth_N"/>
</dbReference>
<sequence>MEKSIIDECIKETENAETEVAVLKKKLENLQVAITNHSPEIVDPEVTKLLTENTKLKHRLTILNRAIMAESSKQLNSTKKGPESILKTLHHLFSVAIQTACPDITDPPIDIALSGANIKFGDYQCNSSMPLANRYKQLGKKVIPKDLSNKIIANVPPHPLISKFEVAGPGFINIFLNKDYVIQSLSSIIEEGVKPPVLEKKMKVLIDFSAPNIAKEMHVGHLRSTIIGDSIARLLEYLGYDVLRINHLGDWGTQFGMLIAHLQDKFPDYLLKSPPISDLQAFYKESKKRFDEDEEFKKKAYASVVKLQSFDPDHVKAWELICDVSRQNFQKIYDRLDIKIIERGESFYQTRMEKIVKELSANGYLEDDEGRKVMWGDSGSIPLTVVKSDGGFTYDTSDMAAIKQRLEEEKADWIIYVTDAGQATHFQIIFACAKKVGILNPQIHRVDHVGFGVVLGEDKKKFKTRSGDTIRLLDLLDEGLKRSLETLQEKQRDKVLTPEELKNAQESVAYGCIKYADLSHNRNHEYVFSFDKMLEDKGNTAVYLLYAYTRIKSIAKNANLTPDKIKNLAKTHKVSLEHEKEWKLGKVLIRFPDVLLKIVEDLCMHHLCEYVYEIATTFSEFYDSCYCIEKDSSGDVVKINEGRILLTEAAALTMERCFDILGLKPISKM</sequence>
<keyword evidence="18" id="KW-1185">Reference proteome</keyword>
<organism evidence="17 18">
    <name type="scientific">Hypothenemus hampei</name>
    <name type="common">Coffee berry borer</name>
    <dbReference type="NCBI Taxonomy" id="57062"/>
    <lineage>
        <taxon>Eukaryota</taxon>
        <taxon>Metazoa</taxon>
        <taxon>Ecdysozoa</taxon>
        <taxon>Arthropoda</taxon>
        <taxon>Hexapoda</taxon>
        <taxon>Insecta</taxon>
        <taxon>Pterygota</taxon>
        <taxon>Neoptera</taxon>
        <taxon>Endopterygota</taxon>
        <taxon>Coleoptera</taxon>
        <taxon>Polyphaga</taxon>
        <taxon>Cucujiformia</taxon>
        <taxon>Curculionidae</taxon>
        <taxon>Scolytinae</taxon>
        <taxon>Hypothenemus</taxon>
    </lineage>
</organism>
<dbReference type="Proteomes" id="UP001566132">
    <property type="component" value="Unassembled WGS sequence"/>
</dbReference>
<evidence type="ECO:0000256" key="2">
    <source>
        <dbReference type="ARBA" id="ARBA00005594"/>
    </source>
</evidence>
<evidence type="ECO:0000313" key="18">
    <source>
        <dbReference type="Proteomes" id="UP001566132"/>
    </source>
</evidence>
<comment type="subcellular location">
    <subcellularLocation>
        <location evidence="1">Cytoplasm</location>
        <location evidence="1">Cytosol</location>
    </subcellularLocation>
</comment>
<gene>
    <name evidence="17" type="ORF">ABEB36_005016</name>
</gene>
<dbReference type="PANTHER" id="PTHR11956">
    <property type="entry name" value="ARGINYL-TRNA SYNTHETASE"/>
    <property type="match status" value="1"/>
</dbReference>
<dbReference type="Gene3D" id="3.40.50.620">
    <property type="entry name" value="HUPs"/>
    <property type="match status" value="1"/>
</dbReference>
<evidence type="ECO:0000256" key="7">
    <source>
        <dbReference type="ARBA" id="ARBA00022840"/>
    </source>
</evidence>
<keyword evidence="8 13" id="KW-0648">Protein biosynthesis</keyword>
<dbReference type="Gene3D" id="1.10.730.10">
    <property type="entry name" value="Isoleucyl-tRNA Synthetase, Domain 1"/>
    <property type="match status" value="1"/>
</dbReference>
<keyword evidence="5 13" id="KW-0436">Ligase</keyword>
<comment type="similarity">
    <text evidence="2 13">Belongs to the class-I aminoacyl-tRNA synthetase family.</text>
</comment>
<accession>A0ABD1EWN8</accession>
<dbReference type="SUPFAM" id="SSF55190">
    <property type="entry name" value="Arginyl-tRNA synthetase (ArgRS), N-terminal 'additional' domain"/>
    <property type="match status" value="1"/>
</dbReference>
<evidence type="ECO:0000256" key="9">
    <source>
        <dbReference type="ARBA" id="ARBA00023146"/>
    </source>
</evidence>
<dbReference type="PANTHER" id="PTHR11956:SF5">
    <property type="entry name" value="ARGININE--TRNA LIGASE, CYTOPLASMIC"/>
    <property type="match status" value="1"/>
</dbReference>
<dbReference type="InterPro" id="IPR014729">
    <property type="entry name" value="Rossmann-like_a/b/a_fold"/>
</dbReference>
<dbReference type="FunFam" id="3.30.1360.70:FF:000002">
    <property type="entry name" value="arginine--tRNA ligase, cytoplasmic"/>
    <property type="match status" value="1"/>
</dbReference>
<evidence type="ECO:0000256" key="12">
    <source>
        <dbReference type="ARBA" id="ARBA00071644"/>
    </source>
</evidence>
<dbReference type="SUPFAM" id="SSF52374">
    <property type="entry name" value="Nucleotidylyl transferase"/>
    <property type="match status" value="1"/>
</dbReference>
<dbReference type="GO" id="GO:0017101">
    <property type="term" value="C:aminoacyl-tRNA synthetase multienzyme complex"/>
    <property type="evidence" value="ECO:0007669"/>
    <property type="project" value="UniProtKB-ARBA"/>
</dbReference>
<dbReference type="EMBL" id="JBDJPC010000004">
    <property type="protein sequence ID" value="KAL1505448.1"/>
    <property type="molecule type" value="Genomic_DNA"/>
</dbReference>
<dbReference type="SUPFAM" id="SSF47323">
    <property type="entry name" value="Anticodon-binding domain of a subclass of class I aminoacyl-tRNA synthetases"/>
    <property type="match status" value="1"/>
</dbReference>
<dbReference type="InterPro" id="IPR009080">
    <property type="entry name" value="tRNAsynth_Ia_anticodon-bd"/>
</dbReference>
<dbReference type="GO" id="GO:0005829">
    <property type="term" value="C:cytosol"/>
    <property type="evidence" value="ECO:0007669"/>
    <property type="project" value="UniProtKB-SubCell"/>
</dbReference>
<dbReference type="InterPro" id="IPR008909">
    <property type="entry name" value="DALR_anticod-bd"/>
</dbReference>
<feature type="domain" description="DALR anticodon binding" evidence="15">
    <location>
        <begin position="544"/>
        <end position="669"/>
    </location>
</feature>
<evidence type="ECO:0000256" key="5">
    <source>
        <dbReference type="ARBA" id="ARBA00022598"/>
    </source>
</evidence>
<evidence type="ECO:0000256" key="11">
    <source>
        <dbReference type="ARBA" id="ARBA00049339"/>
    </source>
</evidence>
<dbReference type="PRINTS" id="PR01038">
    <property type="entry name" value="TRNASYNTHARG"/>
</dbReference>
<dbReference type="SMART" id="SM00836">
    <property type="entry name" value="DALR_1"/>
    <property type="match status" value="1"/>
</dbReference>
<proteinExistence type="inferred from homology"/>
<evidence type="ECO:0000256" key="3">
    <source>
        <dbReference type="ARBA" id="ARBA00012837"/>
    </source>
</evidence>
<dbReference type="GO" id="GO:0005524">
    <property type="term" value="F:ATP binding"/>
    <property type="evidence" value="ECO:0007669"/>
    <property type="project" value="UniProtKB-KW"/>
</dbReference>
<keyword evidence="14" id="KW-0175">Coiled coil</keyword>
<keyword evidence="6 13" id="KW-0547">Nucleotide-binding</keyword>
<feature type="coiled-coil region" evidence="14">
    <location>
        <begin position="6"/>
        <end position="33"/>
    </location>
</feature>
<dbReference type="FunFam" id="1.10.730.10:FF:000064">
    <property type="entry name" value="Probable arginine--tRNA ligase, cytoplasmic"/>
    <property type="match status" value="1"/>
</dbReference>